<keyword evidence="1" id="KW-0812">Transmembrane</keyword>
<dbReference type="EMBL" id="CP102294">
    <property type="protein sequence ID" value="UWN58022.1"/>
    <property type="molecule type" value="Genomic_DNA"/>
</dbReference>
<protein>
    <submittedName>
        <fullName evidence="2">Uncharacterized protein</fullName>
    </submittedName>
</protein>
<gene>
    <name evidence="2" type="ORF">NQ491_04390</name>
</gene>
<keyword evidence="1" id="KW-0472">Membrane</keyword>
<evidence type="ECO:0000313" key="3">
    <source>
        <dbReference type="Proteomes" id="UP001059295"/>
    </source>
</evidence>
<keyword evidence="1" id="KW-1133">Transmembrane helix</keyword>
<proteinExistence type="predicted"/>
<evidence type="ECO:0000313" key="2">
    <source>
        <dbReference type="EMBL" id="UWN58022.1"/>
    </source>
</evidence>
<evidence type="ECO:0000256" key="1">
    <source>
        <dbReference type="SAM" id="Phobius"/>
    </source>
</evidence>
<dbReference type="RefSeq" id="WP_019246375.1">
    <property type="nucleotide sequence ID" value="NZ_CAPH01000015.1"/>
</dbReference>
<keyword evidence="3" id="KW-1185">Reference proteome</keyword>
<reference evidence="2" key="1">
    <citation type="journal article" date="2022" name="Cell">
        <title>Design, construction, and in vivo augmentation of a complex gut microbiome.</title>
        <authorList>
            <person name="Cheng A.G."/>
            <person name="Ho P.Y."/>
            <person name="Aranda-Diaz A."/>
            <person name="Jain S."/>
            <person name="Yu F.B."/>
            <person name="Meng X."/>
            <person name="Wang M."/>
            <person name="Iakiviak M."/>
            <person name="Nagashima K."/>
            <person name="Zhao A."/>
            <person name="Murugkar P."/>
            <person name="Patil A."/>
            <person name="Atabakhsh K."/>
            <person name="Weakley A."/>
            <person name="Yan J."/>
            <person name="Brumbaugh A.R."/>
            <person name="Higginbottom S."/>
            <person name="Dimas A."/>
            <person name="Shiver A.L."/>
            <person name="Deutschbauer A."/>
            <person name="Neff N."/>
            <person name="Sonnenburg J.L."/>
            <person name="Huang K.C."/>
            <person name="Fischbach M.A."/>
        </authorList>
    </citation>
    <scope>NUCLEOTIDE SEQUENCE</scope>
    <source>
        <strain evidence="2">AP11</strain>
    </source>
</reference>
<organism evidence="2 3">
    <name type="scientific">Alistipes ihumii AP11</name>
    <dbReference type="NCBI Taxonomy" id="1211813"/>
    <lineage>
        <taxon>Bacteria</taxon>
        <taxon>Pseudomonadati</taxon>
        <taxon>Bacteroidota</taxon>
        <taxon>Bacteroidia</taxon>
        <taxon>Bacteroidales</taxon>
        <taxon>Rikenellaceae</taxon>
        <taxon>Alistipes</taxon>
    </lineage>
</organism>
<accession>A0ABY5V3Y3</accession>
<feature type="transmembrane region" description="Helical" evidence="1">
    <location>
        <begin position="22"/>
        <end position="45"/>
    </location>
</feature>
<dbReference type="GeneID" id="82890946"/>
<sequence length="224" mass="25674">MQEKIEKGIGWLQKLLHLQEKFGFFSILKSLFILLITGYVVFFALNPRYLLDKMEQVQTEQHNDAVSRRMSADANIRMIFNRILPTLDADRVWLIELHNGAKNLTTGLPFLYGDMRIEAVSDGVLNVDEEYTDFSLSKYPFIAKIFEDGYFYGHIESMREFDERLYYKFKSNDVNEIALLALYQGDKPLGVLGISFCGDKQMDASAVGKTIRKCGVQIATLLSN</sequence>
<dbReference type="Proteomes" id="UP001059295">
    <property type="component" value="Chromosome"/>
</dbReference>
<name>A0ABY5V3Y3_9BACT</name>